<gene>
    <name evidence="2" type="ORF">GCM10022222_60130</name>
</gene>
<feature type="region of interest" description="Disordered" evidence="1">
    <location>
        <begin position="1"/>
        <end position="72"/>
    </location>
</feature>
<name>A0ABP6XK39_9PSEU</name>
<sequence>MTARSDLFPRDHDDEDDDAPPPRHRTRVPGEPPALPTPDDLPGEVATAPGPDLTPARTEEVEPPPGATDTHP</sequence>
<evidence type="ECO:0000313" key="2">
    <source>
        <dbReference type="EMBL" id="GAA3568169.1"/>
    </source>
</evidence>
<comment type="caution">
    <text evidence="2">The sequence shown here is derived from an EMBL/GenBank/DDBJ whole genome shotgun (WGS) entry which is preliminary data.</text>
</comment>
<accession>A0ABP6XK39</accession>
<dbReference type="Proteomes" id="UP001500689">
    <property type="component" value="Unassembled WGS sequence"/>
</dbReference>
<evidence type="ECO:0000313" key="3">
    <source>
        <dbReference type="Proteomes" id="UP001500689"/>
    </source>
</evidence>
<keyword evidence="3" id="KW-1185">Reference proteome</keyword>
<proteinExistence type="predicted"/>
<dbReference type="EMBL" id="BAAAZN010000015">
    <property type="protein sequence ID" value="GAA3568169.1"/>
    <property type="molecule type" value="Genomic_DNA"/>
</dbReference>
<dbReference type="RefSeq" id="WP_344865824.1">
    <property type="nucleotide sequence ID" value="NZ_BAAAZN010000015.1"/>
</dbReference>
<evidence type="ECO:0000256" key="1">
    <source>
        <dbReference type="SAM" id="MobiDB-lite"/>
    </source>
</evidence>
<organism evidence="2 3">
    <name type="scientific">Amycolatopsis ultiminotia</name>
    <dbReference type="NCBI Taxonomy" id="543629"/>
    <lineage>
        <taxon>Bacteria</taxon>
        <taxon>Bacillati</taxon>
        <taxon>Actinomycetota</taxon>
        <taxon>Actinomycetes</taxon>
        <taxon>Pseudonocardiales</taxon>
        <taxon>Pseudonocardiaceae</taxon>
        <taxon>Amycolatopsis</taxon>
    </lineage>
</organism>
<reference evidence="3" key="1">
    <citation type="journal article" date="2019" name="Int. J. Syst. Evol. Microbiol.">
        <title>The Global Catalogue of Microorganisms (GCM) 10K type strain sequencing project: providing services to taxonomists for standard genome sequencing and annotation.</title>
        <authorList>
            <consortium name="The Broad Institute Genomics Platform"/>
            <consortium name="The Broad Institute Genome Sequencing Center for Infectious Disease"/>
            <person name="Wu L."/>
            <person name="Ma J."/>
        </authorList>
    </citation>
    <scope>NUCLEOTIDE SEQUENCE [LARGE SCALE GENOMIC DNA]</scope>
    <source>
        <strain evidence="3">JCM 16898</strain>
    </source>
</reference>
<protein>
    <submittedName>
        <fullName evidence="2">Uncharacterized protein</fullName>
    </submittedName>
</protein>